<name>A0A9N8X3J0_9BURK</name>
<feature type="region of interest" description="Disordered" evidence="1">
    <location>
        <begin position="66"/>
        <end position="87"/>
    </location>
</feature>
<dbReference type="Proteomes" id="UP000789704">
    <property type="component" value="Unassembled WGS sequence"/>
</dbReference>
<evidence type="ECO:0000256" key="1">
    <source>
        <dbReference type="SAM" id="MobiDB-lite"/>
    </source>
</evidence>
<accession>A0A9N8X3J0</accession>
<evidence type="ECO:0000313" key="3">
    <source>
        <dbReference type="Proteomes" id="UP000789704"/>
    </source>
</evidence>
<protein>
    <submittedName>
        <fullName evidence="2">Uncharacterized protein</fullName>
    </submittedName>
</protein>
<dbReference type="EMBL" id="CAJQZC010000009">
    <property type="protein sequence ID" value="CAG4913908.1"/>
    <property type="molecule type" value="Genomic_DNA"/>
</dbReference>
<sequence>MQALGVMPIVIERCLNHVSSLDQSEKQLNRQLMRHYHQCRYEREMRAAWQELGAFLEKTCRGEIPQLPNPEYEVEPEQFGEPRTAEL</sequence>
<reference evidence="2" key="1">
    <citation type="submission" date="2021-04" db="EMBL/GenBank/DDBJ databases">
        <authorList>
            <person name="Vanwijnsberghe S."/>
        </authorList>
    </citation>
    <scope>NUCLEOTIDE SEQUENCE</scope>
    <source>
        <strain evidence="2">LMG 31841</strain>
    </source>
</reference>
<keyword evidence="3" id="KW-1185">Reference proteome</keyword>
<gene>
    <name evidence="2" type="ORF">LMG31841_04314</name>
</gene>
<dbReference type="AlphaFoldDB" id="A0A9N8X3J0"/>
<comment type="caution">
    <text evidence="2">The sequence shown here is derived from an EMBL/GenBank/DDBJ whole genome shotgun (WGS) entry which is preliminary data.</text>
</comment>
<dbReference type="RefSeq" id="WP_228881269.1">
    <property type="nucleotide sequence ID" value="NZ_CAJQYX010000060.1"/>
</dbReference>
<organism evidence="2 3">
    <name type="scientific">Paraburkholderia saeva</name>
    <dbReference type="NCBI Taxonomy" id="2777537"/>
    <lineage>
        <taxon>Bacteria</taxon>
        <taxon>Pseudomonadati</taxon>
        <taxon>Pseudomonadota</taxon>
        <taxon>Betaproteobacteria</taxon>
        <taxon>Burkholderiales</taxon>
        <taxon>Burkholderiaceae</taxon>
        <taxon>Paraburkholderia</taxon>
    </lineage>
</organism>
<proteinExistence type="predicted"/>
<evidence type="ECO:0000313" key="2">
    <source>
        <dbReference type="EMBL" id="CAG4913908.1"/>
    </source>
</evidence>